<dbReference type="Proteomes" id="UP000235786">
    <property type="component" value="Unassembled WGS sequence"/>
</dbReference>
<proteinExistence type="predicted"/>
<gene>
    <name evidence="2" type="ORF">L207DRAFT_511819</name>
</gene>
<evidence type="ECO:0000259" key="1">
    <source>
        <dbReference type="Pfam" id="PF20150"/>
    </source>
</evidence>
<organism evidence="2 3">
    <name type="scientific">Hyaloscypha variabilis (strain UAMH 11265 / GT02V1 / F)</name>
    <name type="common">Meliniomyces variabilis</name>
    <dbReference type="NCBI Taxonomy" id="1149755"/>
    <lineage>
        <taxon>Eukaryota</taxon>
        <taxon>Fungi</taxon>
        <taxon>Dikarya</taxon>
        <taxon>Ascomycota</taxon>
        <taxon>Pezizomycotina</taxon>
        <taxon>Leotiomycetes</taxon>
        <taxon>Helotiales</taxon>
        <taxon>Hyaloscyphaceae</taxon>
        <taxon>Hyaloscypha</taxon>
        <taxon>Hyaloscypha variabilis</taxon>
    </lineage>
</organism>
<dbReference type="AlphaFoldDB" id="A0A2J6RP55"/>
<protein>
    <recommendedName>
        <fullName evidence="1">2EXR domain-containing protein</fullName>
    </recommendedName>
</protein>
<reference evidence="2 3" key="1">
    <citation type="submission" date="2016-04" db="EMBL/GenBank/DDBJ databases">
        <title>A degradative enzymes factory behind the ericoid mycorrhizal symbiosis.</title>
        <authorList>
            <consortium name="DOE Joint Genome Institute"/>
            <person name="Martino E."/>
            <person name="Morin E."/>
            <person name="Grelet G."/>
            <person name="Kuo A."/>
            <person name="Kohler A."/>
            <person name="Daghino S."/>
            <person name="Barry K."/>
            <person name="Choi C."/>
            <person name="Cichocki N."/>
            <person name="Clum A."/>
            <person name="Copeland A."/>
            <person name="Hainaut M."/>
            <person name="Haridas S."/>
            <person name="Labutti K."/>
            <person name="Lindquist E."/>
            <person name="Lipzen A."/>
            <person name="Khouja H.-R."/>
            <person name="Murat C."/>
            <person name="Ohm R."/>
            <person name="Olson A."/>
            <person name="Spatafora J."/>
            <person name="Veneault-Fourrey C."/>
            <person name="Henrissat B."/>
            <person name="Grigoriev I."/>
            <person name="Martin F."/>
            <person name="Perotto S."/>
        </authorList>
    </citation>
    <scope>NUCLEOTIDE SEQUENCE [LARGE SCALE GENOMIC DNA]</scope>
    <source>
        <strain evidence="2 3">F</strain>
    </source>
</reference>
<accession>A0A2J6RP55</accession>
<dbReference type="PANTHER" id="PTHR35910">
    <property type="entry name" value="2EXR DOMAIN-CONTAINING PROTEIN"/>
    <property type="match status" value="1"/>
</dbReference>
<dbReference type="EMBL" id="KZ613945">
    <property type="protein sequence ID" value="PMD40305.1"/>
    <property type="molecule type" value="Genomic_DNA"/>
</dbReference>
<evidence type="ECO:0000313" key="3">
    <source>
        <dbReference type="Proteomes" id="UP000235786"/>
    </source>
</evidence>
<sequence length="249" mass="28217">MIWDQICEEPRIVEVEVHSYPNPQYIPKISDPVDFGFTPQGPVAALLHVCNEARHQGLKRYTRVLQRQVNADHVADSIIQMSLENDTLLILPPKMQPTDQNFFCSVHTSFFKSATAAQKSGQIIRQVAIPMPPTAELLDWTTIITLKYACGLKEVMLVRNWETREESQSGVSSNSQHCSYAHERSLLEPEASADMEGEALIKVLKAVLDQHARRYPMNEVVQAKQAKFLFRTLTRTRSVRKDEVGLGKC</sequence>
<name>A0A2J6RP55_HYAVF</name>
<feature type="domain" description="2EXR" evidence="1">
    <location>
        <begin position="1"/>
        <end position="88"/>
    </location>
</feature>
<dbReference type="PANTHER" id="PTHR35910:SF6">
    <property type="entry name" value="2EXR DOMAIN-CONTAINING PROTEIN"/>
    <property type="match status" value="1"/>
</dbReference>
<evidence type="ECO:0000313" key="2">
    <source>
        <dbReference type="EMBL" id="PMD40305.1"/>
    </source>
</evidence>
<dbReference type="InterPro" id="IPR045518">
    <property type="entry name" value="2EXR"/>
</dbReference>
<dbReference type="Pfam" id="PF20150">
    <property type="entry name" value="2EXR"/>
    <property type="match status" value="1"/>
</dbReference>
<keyword evidence="3" id="KW-1185">Reference proteome</keyword>